<evidence type="ECO:0000313" key="6">
    <source>
        <dbReference type="Proteomes" id="UP000283210"/>
    </source>
</evidence>
<dbReference type="InterPro" id="IPR051261">
    <property type="entry name" value="NLR"/>
</dbReference>
<reference evidence="5 6" key="1">
    <citation type="submission" date="2018-11" db="EMBL/GenBank/DDBJ databases">
        <authorList>
            <person name="Lopez-Roques C."/>
            <person name="Donnadieu C."/>
            <person name="Bouchez O."/>
            <person name="Klopp C."/>
            <person name="Cabau C."/>
            <person name="Zahm M."/>
        </authorList>
    </citation>
    <scope>NUCLEOTIDE SEQUENCE [LARGE SCALE GENOMIC DNA]</scope>
    <source>
        <strain evidence="5">RS831</strain>
        <tissue evidence="5">Whole body</tissue>
    </source>
</reference>
<evidence type="ECO:0000256" key="2">
    <source>
        <dbReference type="ARBA" id="ARBA00022737"/>
    </source>
</evidence>
<evidence type="ECO:0000313" key="5">
    <source>
        <dbReference type="EMBL" id="RVE63699.1"/>
    </source>
</evidence>
<keyword evidence="1" id="KW-0433">Leucine-rich repeat</keyword>
<keyword evidence="2" id="KW-0677">Repeat</keyword>
<name>A0A3S2PD77_ORYJA</name>
<organism evidence="5 6">
    <name type="scientific">Oryzias javanicus</name>
    <name type="common">Javanese ricefish</name>
    <name type="synonym">Aplocheilus javanicus</name>
    <dbReference type="NCBI Taxonomy" id="123683"/>
    <lineage>
        <taxon>Eukaryota</taxon>
        <taxon>Metazoa</taxon>
        <taxon>Chordata</taxon>
        <taxon>Craniata</taxon>
        <taxon>Vertebrata</taxon>
        <taxon>Euteleostomi</taxon>
        <taxon>Actinopterygii</taxon>
        <taxon>Neopterygii</taxon>
        <taxon>Teleostei</taxon>
        <taxon>Neoteleostei</taxon>
        <taxon>Acanthomorphata</taxon>
        <taxon>Ovalentaria</taxon>
        <taxon>Atherinomorphae</taxon>
        <taxon>Beloniformes</taxon>
        <taxon>Adrianichthyidae</taxon>
        <taxon>Oryziinae</taxon>
        <taxon>Oryzias</taxon>
    </lineage>
</organism>
<dbReference type="Proteomes" id="UP000283210">
    <property type="component" value="Chromosome 14"/>
</dbReference>
<evidence type="ECO:0000259" key="4">
    <source>
        <dbReference type="PROSITE" id="PS50837"/>
    </source>
</evidence>
<feature type="domain" description="NACHT" evidence="4">
    <location>
        <begin position="308"/>
        <end position="444"/>
    </location>
</feature>
<feature type="compositionally biased region" description="Acidic residues" evidence="3">
    <location>
        <begin position="22"/>
        <end position="31"/>
    </location>
</feature>
<accession>A0A3S2PD77</accession>
<dbReference type="Pfam" id="PF17776">
    <property type="entry name" value="NLRC4_HD2"/>
    <property type="match status" value="1"/>
</dbReference>
<dbReference type="InterPro" id="IPR007111">
    <property type="entry name" value="NACHT_NTPase"/>
</dbReference>
<dbReference type="InterPro" id="IPR027417">
    <property type="entry name" value="P-loop_NTPase"/>
</dbReference>
<feature type="region of interest" description="Disordered" evidence="3">
    <location>
        <begin position="1"/>
        <end position="39"/>
    </location>
</feature>
<reference evidence="5 6" key="2">
    <citation type="submission" date="2019-01" db="EMBL/GenBank/DDBJ databases">
        <title>A chromosome length genome reference of the Java medaka (oryzias javanicus).</title>
        <authorList>
            <person name="Herpin A."/>
            <person name="Takehana Y."/>
            <person name="Naruse K."/>
            <person name="Ansai S."/>
            <person name="Kawaguchi M."/>
        </authorList>
    </citation>
    <scope>NUCLEOTIDE SEQUENCE [LARGE SCALE GENOMIC DNA]</scope>
    <source>
        <strain evidence="5">RS831</strain>
        <tissue evidence="5">Whole body</tissue>
    </source>
</reference>
<dbReference type="Gene3D" id="3.40.50.300">
    <property type="entry name" value="P-loop containing nucleotide triphosphate hydrolases"/>
    <property type="match status" value="1"/>
</dbReference>
<dbReference type="InterPro" id="IPR041267">
    <property type="entry name" value="NLRP_HD2"/>
</dbReference>
<proteinExistence type="predicted"/>
<protein>
    <recommendedName>
        <fullName evidence="4">NACHT domain-containing protein</fullName>
    </recommendedName>
</protein>
<dbReference type="InterPro" id="IPR029495">
    <property type="entry name" value="NACHT-assoc"/>
</dbReference>
<dbReference type="Pfam" id="PF14484">
    <property type="entry name" value="FISNA"/>
    <property type="match status" value="1"/>
</dbReference>
<dbReference type="PANTHER" id="PTHR24106">
    <property type="entry name" value="NACHT, LRR AND CARD DOMAINS-CONTAINING"/>
    <property type="match status" value="1"/>
</dbReference>
<sequence length="752" mass="86738">MDEENASMDSSLGDAVSARDDGELDEDEEMYDYERRPSLDLEETPMETFIQYHVDPVLSPALSYTSLASQVESEMNGEDGSITGVKLDRTGSFSSCYTYDSDDCEKKTKKARSKDDTSETAEKDELILDENEFKHQSLTVPFTFRAISDTLGKLSDHDEYFFLRELWLHYPQKFNVDMDLVDVVDRLIECFNLEKSLQIVKAVLIKIERNKLVKFLQGRCMRNEVRYELKKFLREKYSDLFKTCSDDEKPSFKDAFTDLYISPNRHNGPNIEHEVLNIPKLNTIDEPDKQIPLRDLLNPDKLYEIRSNVIMLRGAAGSGKSMAIKKLIYDWVENDLETRLDFVIPIAFTELKQFEGSKMSFLEVLHNLYPPTKRLAEQDLAFSDCKTLFLFDGLDEYERFNSFNFNSTELVFSSTHTVSLHGLVVNVLRGKVLERGVALVTTRPTITSTTPWDNHHHKIEMLGFTSDNREEFFKKRFKNATQANRVIEYVNSSKTLHAMCHLPLFCSLLADECHCVFREKGAQAELPRSITYMYTKLLLSLIRESRKSRAPDLSPDQETEFLITHGKAALKMLEECCFKRAKPYFSSENTFNIESVTYSGLVLEYTVTPAVLLNEQAFSFIHPTVQEYLAALYAYLSFRQNHNIFESKQSLQVKLKGLLKPQKVMDVFMCAVEKSLEFEDGRFDMFLRFLCGMELKANQDLLQSFCGSSSKTENQSTIQSTAAFIKKKMKEDRHRDRINNLKRCLEEMGVST</sequence>
<dbReference type="SUPFAM" id="SSF52540">
    <property type="entry name" value="P-loop containing nucleoside triphosphate hydrolases"/>
    <property type="match status" value="2"/>
</dbReference>
<keyword evidence="6" id="KW-1185">Reference proteome</keyword>
<evidence type="ECO:0000256" key="3">
    <source>
        <dbReference type="SAM" id="MobiDB-lite"/>
    </source>
</evidence>
<dbReference type="Pfam" id="PF05729">
    <property type="entry name" value="NACHT"/>
    <property type="match status" value="1"/>
</dbReference>
<dbReference type="OMA" id="WVENDLE"/>
<gene>
    <name evidence="5" type="ORF">OJAV_G00138870</name>
</gene>
<dbReference type="OrthoDB" id="120976at2759"/>
<dbReference type="AlphaFoldDB" id="A0A3S2PD77"/>
<evidence type="ECO:0000256" key="1">
    <source>
        <dbReference type="ARBA" id="ARBA00022614"/>
    </source>
</evidence>
<dbReference type="SMART" id="SM01288">
    <property type="entry name" value="FISNA"/>
    <property type="match status" value="1"/>
</dbReference>
<dbReference type="PROSITE" id="PS50837">
    <property type="entry name" value="NACHT"/>
    <property type="match status" value="1"/>
</dbReference>
<dbReference type="EMBL" id="CM012450">
    <property type="protein sequence ID" value="RVE63699.1"/>
    <property type="molecule type" value="Genomic_DNA"/>
</dbReference>